<feature type="domain" description="Luciferase-like" evidence="5">
    <location>
        <begin position="23"/>
        <end position="326"/>
    </location>
</feature>
<reference evidence="6" key="1">
    <citation type="submission" date="2019-12" db="EMBL/GenBank/DDBJ databases">
        <title>Actinomadura physcomitrii sp. nov., a novel actinomycete isolated from moss [Physcomitrium sphaericum (Ludw) Fuernr].</title>
        <authorList>
            <person name="Zhuang X."/>
        </authorList>
    </citation>
    <scope>NUCLEOTIDE SEQUENCE [LARGE SCALE GENOMIC DNA]</scope>
    <source>
        <strain evidence="6">LD22</strain>
    </source>
</reference>
<dbReference type="PANTHER" id="PTHR42847">
    <property type="entry name" value="ALKANESULFONATE MONOOXYGENASE"/>
    <property type="match status" value="1"/>
</dbReference>
<protein>
    <submittedName>
        <fullName evidence="6">LLM class flavin-dependent oxidoreductase</fullName>
    </submittedName>
</protein>
<dbReference type="Pfam" id="PF00296">
    <property type="entry name" value="Bac_luciferase"/>
    <property type="match status" value="1"/>
</dbReference>
<dbReference type="InterPro" id="IPR050172">
    <property type="entry name" value="SsuD_RutA_monooxygenase"/>
</dbReference>
<dbReference type="Gene3D" id="3.20.20.30">
    <property type="entry name" value="Luciferase-like domain"/>
    <property type="match status" value="1"/>
</dbReference>
<evidence type="ECO:0000256" key="3">
    <source>
        <dbReference type="ARBA" id="ARBA00023002"/>
    </source>
</evidence>
<keyword evidence="4" id="KW-0503">Monooxygenase</keyword>
<comment type="caution">
    <text evidence="6">The sequence shown here is derived from an EMBL/GenBank/DDBJ whole genome shotgun (WGS) entry which is preliminary data.</text>
</comment>
<sequence>MYLSVFMGPFSRSGADDLPLIDLCLRQAQAAAAAGFAMVTFGEQHFNNYEPYCNPFLMAARLSPDLGDAYFGTTIVPLPLQQTLRLAENANIIDLLTRGRFIMGLSAGRVGFSPDFRNFGIDPDKRHEIFDAKFDLLLRAQEHRPDDPPLIPGIPGDAGELNGRLMPISYRAGGPLLAIGSNTDAVIEKAGTRGRPVFLGPCLPSDAARKFALHRTAMTAAGFADEHVALQSTRSLVTRHVIVGRSEDEAWDMAERMAGANPMMDRSGDPRTLREMAAMDLSDLPAGPAAMADPLVRNAVHVQSWIIAGDPGGVAEQIREYPERGIPHLNVRFTVGPYDPDLFDRSFQLFAKEVMPGLAPQTFAAPAGEEIRPEHRGEAR</sequence>
<keyword evidence="1" id="KW-0285">Flavoprotein</keyword>
<dbReference type="PANTHER" id="PTHR42847:SF4">
    <property type="entry name" value="ALKANESULFONATE MONOOXYGENASE-RELATED"/>
    <property type="match status" value="1"/>
</dbReference>
<evidence type="ECO:0000256" key="2">
    <source>
        <dbReference type="ARBA" id="ARBA00022643"/>
    </source>
</evidence>
<evidence type="ECO:0000256" key="1">
    <source>
        <dbReference type="ARBA" id="ARBA00022630"/>
    </source>
</evidence>
<dbReference type="EMBL" id="WBMS02000037">
    <property type="protein sequence ID" value="MWA05427.1"/>
    <property type="molecule type" value="Genomic_DNA"/>
</dbReference>
<dbReference type="AlphaFoldDB" id="A0A6I4MNJ7"/>
<evidence type="ECO:0000313" key="6">
    <source>
        <dbReference type="EMBL" id="MWA05427.1"/>
    </source>
</evidence>
<dbReference type="InterPro" id="IPR036661">
    <property type="entry name" value="Luciferase-like_sf"/>
</dbReference>
<keyword evidence="3" id="KW-0560">Oxidoreductase</keyword>
<dbReference type="GO" id="GO:0046306">
    <property type="term" value="P:alkanesulfonate catabolic process"/>
    <property type="evidence" value="ECO:0007669"/>
    <property type="project" value="TreeGrafter"/>
</dbReference>
<organism evidence="6 7">
    <name type="scientific">Actinomadura physcomitrii</name>
    <dbReference type="NCBI Taxonomy" id="2650748"/>
    <lineage>
        <taxon>Bacteria</taxon>
        <taxon>Bacillati</taxon>
        <taxon>Actinomycetota</taxon>
        <taxon>Actinomycetes</taxon>
        <taxon>Streptosporangiales</taxon>
        <taxon>Thermomonosporaceae</taxon>
        <taxon>Actinomadura</taxon>
    </lineage>
</organism>
<gene>
    <name evidence="6" type="ORF">F8568_034705</name>
</gene>
<proteinExistence type="predicted"/>
<dbReference type="RefSeq" id="WP_151597888.1">
    <property type="nucleotide sequence ID" value="NZ_WBMS02000037.1"/>
</dbReference>
<name>A0A6I4MNJ7_9ACTN</name>
<evidence type="ECO:0000256" key="4">
    <source>
        <dbReference type="ARBA" id="ARBA00023033"/>
    </source>
</evidence>
<evidence type="ECO:0000259" key="5">
    <source>
        <dbReference type="Pfam" id="PF00296"/>
    </source>
</evidence>
<accession>A0A6I4MNJ7</accession>
<keyword evidence="7" id="KW-1185">Reference proteome</keyword>
<dbReference type="SUPFAM" id="SSF51679">
    <property type="entry name" value="Bacterial luciferase-like"/>
    <property type="match status" value="1"/>
</dbReference>
<dbReference type="Proteomes" id="UP000462055">
    <property type="component" value="Unassembled WGS sequence"/>
</dbReference>
<dbReference type="InterPro" id="IPR011251">
    <property type="entry name" value="Luciferase-like_dom"/>
</dbReference>
<evidence type="ECO:0000313" key="7">
    <source>
        <dbReference type="Proteomes" id="UP000462055"/>
    </source>
</evidence>
<keyword evidence="2" id="KW-0288">FMN</keyword>
<dbReference type="GO" id="GO:0008726">
    <property type="term" value="F:alkanesulfonate monooxygenase activity"/>
    <property type="evidence" value="ECO:0007669"/>
    <property type="project" value="TreeGrafter"/>
</dbReference>